<organism evidence="2 3">
    <name type="scientific">Galbibacter orientalis DSM 19592</name>
    <dbReference type="NCBI Taxonomy" id="926559"/>
    <lineage>
        <taxon>Bacteria</taxon>
        <taxon>Pseudomonadati</taxon>
        <taxon>Bacteroidota</taxon>
        <taxon>Flavobacteriia</taxon>
        <taxon>Flavobacteriales</taxon>
        <taxon>Flavobacteriaceae</taxon>
        <taxon>Galbibacter</taxon>
    </lineage>
</organism>
<name>I3C584_9FLAO</name>
<dbReference type="InterPro" id="IPR009061">
    <property type="entry name" value="DNA-bd_dom_put_sf"/>
</dbReference>
<feature type="domain" description="Helix-turn-helix" evidence="1">
    <location>
        <begin position="45"/>
        <end position="93"/>
    </location>
</feature>
<accession>I3C584</accession>
<proteinExistence type="predicted"/>
<dbReference type="eggNOG" id="ENOG5032RZ8">
    <property type="taxonomic scope" value="Bacteria"/>
</dbReference>
<evidence type="ECO:0000313" key="3">
    <source>
        <dbReference type="Proteomes" id="UP000004690"/>
    </source>
</evidence>
<dbReference type="Proteomes" id="UP000004690">
    <property type="component" value="Unassembled WGS sequence"/>
</dbReference>
<dbReference type="SUPFAM" id="SSF46955">
    <property type="entry name" value="Putative DNA-binding domain"/>
    <property type="match status" value="1"/>
</dbReference>
<protein>
    <recommendedName>
        <fullName evidence="1">Helix-turn-helix domain-containing protein</fullName>
    </recommendedName>
</protein>
<evidence type="ECO:0000313" key="2">
    <source>
        <dbReference type="EMBL" id="EIJ38777.1"/>
    </source>
</evidence>
<dbReference type="Pfam" id="PF12728">
    <property type="entry name" value="HTH_17"/>
    <property type="match status" value="1"/>
</dbReference>
<dbReference type="HOGENOM" id="CLU_2273571_0_0_10"/>
<gene>
    <name evidence="2" type="ORF">JoomaDRAFT_1770</name>
</gene>
<dbReference type="AlphaFoldDB" id="I3C584"/>
<sequence>MKMGNVLFYTHNKEDLKRVVRMVVEEIRKTETIPIGSTNPEEDRLTQKEAAKFLGISVTSLISWKKKGMVPYFQIGRSVFFSKKELLELARKNPKLVKPSRW</sequence>
<reference evidence="2 3" key="1">
    <citation type="submission" date="2012-02" db="EMBL/GenBank/DDBJ databases">
        <title>Improved High-Quality Draft genome of Joostella marina DSM 19592.</title>
        <authorList>
            <consortium name="US DOE Joint Genome Institute (JGI-PGF)"/>
            <person name="Lucas S."/>
            <person name="Copeland A."/>
            <person name="Lapidus A."/>
            <person name="Bruce D."/>
            <person name="Goodwin L."/>
            <person name="Pitluck S."/>
            <person name="Peters L."/>
            <person name="Chertkov O."/>
            <person name="Ovchinnikova G."/>
            <person name="Kyrpides N."/>
            <person name="Mavromatis K."/>
            <person name="Detter J.C."/>
            <person name="Han C."/>
            <person name="Land M."/>
            <person name="Hauser L."/>
            <person name="Markowitz V."/>
            <person name="Cheng J.-F."/>
            <person name="Hugenholtz P."/>
            <person name="Woyke T."/>
            <person name="Wu D."/>
            <person name="Tindall B."/>
            <person name="Brambilla E."/>
            <person name="Klenk H.-P."/>
            <person name="Eisen J.A."/>
        </authorList>
    </citation>
    <scope>NUCLEOTIDE SEQUENCE [LARGE SCALE GENOMIC DNA]</scope>
    <source>
        <strain evidence="2 3">DSM 19592</strain>
    </source>
</reference>
<dbReference type="EMBL" id="JH651379">
    <property type="protein sequence ID" value="EIJ38777.1"/>
    <property type="molecule type" value="Genomic_DNA"/>
</dbReference>
<dbReference type="InterPro" id="IPR041657">
    <property type="entry name" value="HTH_17"/>
</dbReference>
<keyword evidence="3" id="KW-1185">Reference proteome</keyword>
<dbReference type="STRING" id="926559.JoomaDRAFT_1770"/>
<evidence type="ECO:0000259" key="1">
    <source>
        <dbReference type="Pfam" id="PF12728"/>
    </source>
</evidence>